<sequence>MKFNYKIIGTGWAICELQTANETFTFRASYLSDALGDLLNALLSLNSDMNTEFYGDETNFSWYQEPGLTEWHIKAFDIKSNGENLHFKINQYVDNTEKGDPETTSAFACNYDELVYSVVESLDRLMQKFGLVGYRAIWVDSDFPVVAYLKLKHYAIHKTAFPFVDGKNGTLKTMTSIDYEMKLLTTDLKDC</sequence>
<proteinExistence type="predicted"/>
<accession>A0ABX3ZHE5</accession>
<dbReference type="EMBL" id="NHNT01000005">
    <property type="protein sequence ID" value="OUZ39153.1"/>
    <property type="molecule type" value="Genomic_DNA"/>
</dbReference>
<reference evidence="1 2" key="1">
    <citation type="journal article" date="2017" name="Int. J. Syst. Evol. Microbiol.">
        <title>Solibacillus kalamii sp. nov., isolated from a high-efficiency particulate arrestance filter system used in the International Space Station.</title>
        <authorList>
            <person name="Checinska Sielaff A."/>
            <person name="Kumar R.M."/>
            <person name="Pal D."/>
            <person name="Mayilraj S."/>
            <person name="Venkateswaran K."/>
        </authorList>
    </citation>
    <scope>NUCLEOTIDE SEQUENCE [LARGE SCALE GENOMIC DNA]</scope>
    <source>
        <strain evidence="1 2">ISSFR-015</strain>
    </source>
</reference>
<protein>
    <submittedName>
        <fullName evidence="1">Uncharacterized protein</fullName>
    </submittedName>
</protein>
<comment type="caution">
    <text evidence="1">The sequence shown here is derived from an EMBL/GenBank/DDBJ whole genome shotgun (WGS) entry which is preliminary data.</text>
</comment>
<dbReference type="Proteomes" id="UP000196594">
    <property type="component" value="Unassembled WGS sequence"/>
</dbReference>
<organism evidence="1 2">
    <name type="scientific">Solibacillus kalamii</name>
    <dbReference type="NCBI Taxonomy" id="1748298"/>
    <lineage>
        <taxon>Bacteria</taxon>
        <taxon>Bacillati</taxon>
        <taxon>Bacillota</taxon>
        <taxon>Bacilli</taxon>
        <taxon>Bacillales</taxon>
        <taxon>Caryophanaceae</taxon>
        <taxon>Solibacillus</taxon>
    </lineage>
</organism>
<evidence type="ECO:0000313" key="1">
    <source>
        <dbReference type="EMBL" id="OUZ39153.1"/>
    </source>
</evidence>
<keyword evidence="2" id="KW-1185">Reference proteome</keyword>
<gene>
    <name evidence="1" type="ORF">CBM15_09840</name>
</gene>
<dbReference type="RefSeq" id="WP_087617354.1">
    <property type="nucleotide sequence ID" value="NZ_JAFBEY010000001.1"/>
</dbReference>
<name>A0ABX3ZHE5_9BACL</name>
<evidence type="ECO:0000313" key="2">
    <source>
        <dbReference type="Proteomes" id="UP000196594"/>
    </source>
</evidence>